<dbReference type="EMBL" id="OY288114">
    <property type="protein sequence ID" value="CAJ0874141.1"/>
    <property type="molecule type" value="Genomic_DNA"/>
</dbReference>
<evidence type="ECO:0000313" key="2">
    <source>
        <dbReference type="EMBL" id="CAJ0874141.1"/>
    </source>
</evidence>
<accession>A0AA48M1D0</accession>
<reference evidence="2" key="1">
    <citation type="submission" date="2023-07" db="EMBL/GenBank/DDBJ databases">
        <authorList>
            <person name="Pelsma A.J. K."/>
        </authorList>
    </citation>
    <scope>NUCLEOTIDE SEQUENCE</scope>
</reference>
<dbReference type="InterPro" id="IPR041459">
    <property type="entry name" value="MPTase-PolyVal"/>
</dbReference>
<sequence>MGAAFLCAHLGVEGQLRHAEYIASWLSLLKEDDRAIFTAASKASAAADYLRSFSEKVEEDA</sequence>
<feature type="domain" description="Polyvalent protein metallopeptidase" evidence="1">
    <location>
        <begin position="1"/>
        <end position="42"/>
    </location>
</feature>
<dbReference type="Pfam" id="PF18818">
    <property type="entry name" value="MPTase-PolyVal"/>
    <property type="match status" value="1"/>
</dbReference>
<organism evidence="2">
    <name type="scientific">freshwater sediment metagenome</name>
    <dbReference type="NCBI Taxonomy" id="556182"/>
    <lineage>
        <taxon>unclassified sequences</taxon>
        <taxon>metagenomes</taxon>
        <taxon>ecological metagenomes</taxon>
    </lineage>
</organism>
<protein>
    <recommendedName>
        <fullName evidence="1">Polyvalent protein metallopeptidase domain-containing protein</fullName>
    </recommendedName>
</protein>
<name>A0AA48M1D0_9ZZZZ</name>
<dbReference type="AlphaFoldDB" id="A0AA48M1D0"/>
<evidence type="ECO:0000259" key="1">
    <source>
        <dbReference type="Pfam" id="PF18818"/>
    </source>
</evidence>
<gene>
    <name evidence="2" type="ORF">AMST5_02573</name>
</gene>
<proteinExistence type="predicted"/>